<protein>
    <submittedName>
        <fullName evidence="6">Nitrate/nitrite transporter</fullName>
    </submittedName>
</protein>
<feature type="transmembrane region" description="Helical" evidence="4">
    <location>
        <begin position="364"/>
        <end position="382"/>
    </location>
</feature>
<dbReference type="Pfam" id="PF07690">
    <property type="entry name" value="MFS_1"/>
    <property type="match status" value="1"/>
</dbReference>
<dbReference type="RefSeq" id="WP_379812440.1">
    <property type="nucleotide sequence ID" value="NZ_JBHUPC010000017.1"/>
</dbReference>
<feature type="domain" description="Major facilitator superfamily (MFS) profile" evidence="5">
    <location>
        <begin position="1"/>
        <end position="389"/>
    </location>
</feature>
<dbReference type="PANTHER" id="PTHR23521:SF3">
    <property type="entry name" value="MFS TRANSPORTER"/>
    <property type="match status" value="1"/>
</dbReference>
<feature type="transmembrane region" description="Helical" evidence="4">
    <location>
        <begin position="39"/>
        <end position="63"/>
    </location>
</feature>
<accession>A0ABW5YPB5</accession>
<keyword evidence="3 4" id="KW-0472">Membrane</keyword>
<sequence length="389" mass="42732">MKWILPLIVISQFLCTSLWFAGNSIVSNLIQDLQLDDSFLAHITSVIQFGFISGTLFFAIFTISDRYSPSLVFFISSIMAGLFNIAITLPEITPTTILMFRFLTGFFLAGIYPVGMKIASDYYRKGLGKSLGFLVGALVIGTAFPHLIKNYASSLSWKYVLYITSILSLLGGSLIFLFVPNGPYRKISSKMNFSAFVTVFKNNNFRSAAFGYFGHMWELYSFWAFVPVMLKLYNTKHVNNELPIALLSFFIIAIGGLACVTSGLLSLKLGPKKVATAALSLSCLCCIVSPLFLSTDSIITLLSFLFFWSFVVIADSPLFSTLVAQNAPEATRGTSLTIVNCIGFAITIISIQTINALANTIAPEYLYLLLAIGPILGLTALIKKSNKMY</sequence>
<dbReference type="InterPro" id="IPR011701">
    <property type="entry name" value="MFS"/>
</dbReference>
<dbReference type="InterPro" id="IPR020846">
    <property type="entry name" value="MFS_dom"/>
</dbReference>
<feature type="transmembrane region" description="Helical" evidence="4">
    <location>
        <begin position="70"/>
        <end position="89"/>
    </location>
</feature>
<feature type="transmembrane region" description="Helical" evidence="4">
    <location>
        <begin position="95"/>
        <end position="115"/>
    </location>
</feature>
<evidence type="ECO:0000256" key="3">
    <source>
        <dbReference type="ARBA" id="ARBA00023136"/>
    </source>
</evidence>
<dbReference type="Gene3D" id="1.20.1250.20">
    <property type="entry name" value="MFS general substrate transporter like domains"/>
    <property type="match status" value="1"/>
</dbReference>
<dbReference type="Proteomes" id="UP001597534">
    <property type="component" value="Unassembled WGS sequence"/>
</dbReference>
<dbReference type="PROSITE" id="PS50850">
    <property type="entry name" value="MFS"/>
    <property type="match status" value="1"/>
</dbReference>
<reference evidence="7" key="1">
    <citation type="journal article" date="2019" name="Int. J. Syst. Evol. Microbiol.">
        <title>The Global Catalogue of Microorganisms (GCM) 10K type strain sequencing project: providing services to taxonomists for standard genome sequencing and annotation.</title>
        <authorList>
            <consortium name="The Broad Institute Genomics Platform"/>
            <consortium name="The Broad Institute Genome Sequencing Center for Infectious Disease"/>
            <person name="Wu L."/>
            <person name="Ma J."/>
        </authorList>
    </citation>
    <scope>NUCLEOTIDE SEQUENCE [LARGE SCALE GENOMIC DNA]</scope>
    <source>
        <strain evidence="7">KCTC 22671</strain>
    </source>
</reference>
<feature type="transmembrane region" description="Helical" evidence="4">
    <location>
        <begin position="299"/>
        <end position="324"/>
    </location>
</feature>
<evidence type="ECO:0000256" key="2">
    <source>
        <dbReference type="ARBA" id="ARBA00022989"/>
    </source>
</evidence>
<evidence type="ECO:0000259" key="5">
    <source>
        <dbReference type="PROSITE" id="PS50850"/>
    </source>
</evidence>
<dbReference type="EMBL" id="JBHUPC010000017">
    <property type="protein sequence ID" value="MFD2892727.1"/>
    <property type="molecule type" value="Genomic_DNA"/>
</dbReference>
<gene>
    <name evidence="6" type="ORF">ACFS5J_11965</name>
</gene>
<dbReference type="SUPFAM" id="SSF103473">
    <property type="entry name" value="MFS general substrate transporter"/>
    <property type="match status" value="1"/>
</dbReference>
<keyword evidence="7" id="KW-1185">Reference proteome</keyword>
<dbReference type="InterPro" id="IPR036259">
    <property type="entry name" value="MFS_trans_sf"/>
</dbReference>
<organism evidence="6 7">
    <name type="scientific">Flavobacterium chuncheonense</name>
    <dbReference type="NCBI Taxonomy" id="2026653"/>
    <lineage>
        <taxon>Bacteria</taxon>
        <taxon>Pseudomonadati</taxon>
        <taxon>Bacteroidota</taxon>
        <taxon>Flavobacteriia</taxon>
        <taxon>Flavobacteriales</taxon>
        <taxon>Flavobacteriaceae</taxon>
        <taxon>Flavobacterium</taxon>
    </lineage>
</organism>
<keyword evidence="2 4" id="KW-1133">Transmembrane helix</keyword>
<evidence type="ECO:0000313" key="7">
    <source>
        <dbReference type="Proteomes" id="UP001597534"/>
    </source>
</evidence>
<keyword evidence="1 4" id="KW-0812">Transmembrane</keyword>
<dbReference type="PANTHER" id="PTHR23521">
    <property type="entry name" value="TRANSPORTER MFS SUPERFAMILY"/>
    <property type="match status" value="1"/>
</dbReference>
<feature type="transmembrane region" description="Helical" evidence="4">
    <location>
        <begin position="242"/>
        <end position="267"/>
    </location>
</feature>
<evidence type="ECO:0000256" key="1">
    <source>
        <dbReference type="ARBA" id="ARBA00022692"/>
    </source>
</evidence>
<evidence type="ECO:0000313" key="6">
    <source>
        <dbReference type="EMBL" id="MFD2892727.1"/>
    </source>
</evidence>
<evidence type="ECO:0000256" key="4">
    <source>
        <dbReference type="SAM" id="Phobius"/>
    </source>
</evidence>
<feature type="transmembrane region" description="Helical" evidence="4">
    <location>
        <begin position="274"/>
        <end position="293"/>
    </location>
</feature>
<proteinExistence type="predicted"/>
<feature type="transmembrane region" description="Helical" evidence="4">
    <location>
        <begin position="159"/>
        <end position="179"/>
    </location>
</feature>
<feature type="transmembrane region" description="Helical" evidence="4">
    <location>
        <begin position="336"/>
        <end position="358"/>
    </location>
</feature>
<feature type="transmembrane region" description="Helical" evidence="4">
    <location>
        <begin position="127"/>
        <end position="147"/>
    </location>
</feature>
<name>A0ABW5YPB5_9FLAO</name>
<comment type="caution">
    <text evidence="6">The sequence shown here is derived from an EMBL/GenBank/DDBJ whole genome shotgun (WGS) entry which is preliminary data.</text>
</comment>
<feature type="transmembrane region" description="Helical" evidence="4">
    <location>
        <begin position="210"/>
        <end position="230"/>
    </location>
</feature>